<keyword evidence="1" id="KW-0472">Membrane</keyword>
<dbReference type="EMBL" id="RDRA01000012">
    <property type="protein sequence ID" value="RXG92368.1"/>
    <property type="molecule type" value="Genomic_DNA"/>
</dbReference>
<feature type="transmembrane region" description="Helical" evidence="1">
    <location>
        <begin position="37"/>
        <end position="57"/>
    </location>
</feature>
<accession>A0ABY0DIN6</accession>
<organism evidence="2 3">
    <name type="scientific">Bradyrhizobium zhanjiangense</name>
    <dbReference type="NCBI Taxonomy" id="1325107"/>
    <lineage>
        <taxon>Bacteria</taxon>
        <taxon>Pseudomonadati</taxon>
        <taxon>Pseudomonadota</taxon>
        <taxon>Alphaproteobacteria</taxon>
        <taxon>Hyphomicrobiales</taxon>
        <taxon>Nitrobacteraceae</taxon>
        <taxon>Bradyrhizobium</taxon>
    </lineage>
</organism>
<keyword evidence="3" id="KW-1185">Reference proteome</keyword>
<evidence type="ECO:0000313" key="3">
    <source>
        <dbReference type="Proteomes" id="UP000289946"/>
    </source>
</evidence>
<evidence type="ECO:0000313" key="2">
    <source>
        <dbReference type="EMBL" id="RXG92368.1"/>
    </source>
</evidence>
<keyword evidence="1" id="KW-1133">Transmembrane helix</keyword>
<reference evidence="2 3" key="1">
    <citation type="submission" date="2018-10" db="EMBL/GenBank/DDBJ databases">
        <title>Bradyrhizobium sp. nov., isolated from effective nodules of peanut in China.</title>
        <authorList>
            <person name="Li Y."/>
        </authorList>
    </citation>
    <scope>NUCLEOTIDE SEQUENCE [LARGE SCALE GENOMIC DNA]</scope>
    <source>
        <strain evidence="2 3">CCBAU 51781</strain>
    </source>
</reference>
<keyword evidence="1" id="KW-0812">Transmembrane</keyword>
<gene>
    <name evidence="2" type="ORF">EAS62_21205</name>
</gene>
<comment type="caution">
    <text evidence="2">The sequence shown here is derived from an EMBL/GenBank/DDBJ whole genome shotgun (WGS) entry which is preliminary data.</text>
</comment>
<proteinExistence type="predicted"/>
<dbReference type="Proteomes" id="UP000289946">
    <property type="component" value="Unassembled WGS sequence"/>
</dbReference>
<dbReference type="RefSeq" id="WP_128940648.1">
    <property type="nucleotide sequence ID" value="NZ_RDRA01000012.1"/>
</dbReference>
<protein>
    <submittedName>
        <fullName evidence="2">Uncharacterized protein</fullName>
    </submittedName>
</protein>
<sequence length="71" mass="7648">MKVVGPHLAGALASVVTVCLLHRWLLARSIDEIPDLAACFCLSYAVSLTIIALFPACRGEMWRYARSVSGG</sequence>
<evidence type="ECO:0000256" key="1">
    <source>
        <dbReference type="SAM" id="Phobius"/>
    </source>
</evidence>
<name>A0ABY0DIN6_9BRAD</name>